<dbReference type="Gene3D" id="3.30.428.10">
    <property type="entry name" value="HIT-like"/>
    <property type="match status" value="1"/>
</dbReference>
<gene>
    <name evidence="3" type="ORF">UU48_C0004G0059</name>
</gene>
<dbReference type="PATRIC" id="fig|1618997.3.peg.458"/>
<organism evidence="3 4">
    <name type="scientific">Candidatus Uhrbacteria bacterium GW2011_GWF2_41_16</name>
    <dbReference type="NCBI Taxonomy" id="1618997"/>
    <lineage>
        <taxon>Bacteria</taxon>
        <taxon>Candidatus Uhriibacteriota</taxon>
    </lineage>
</organism>
<reference evidence="3 4" key="1">
    <citation type="journal article" date="2015" name="Nature">
        <title>rRNA introns, odd ribosomes, and small enigmatic genomes across a large radiation of phyla.</title>
        <authorList>
            <person name="Brown C.T."/>
            <person name="Hug L.A."/>
            <person name="Thomas B.C."/>
            <person name="Sharon I."/>
            <person name="Castelle C.J."/>
            <person name="Singh A."/>
            <person name="Wilkins M.J."/>
            <person name="Williams K.H."/>
            <person name="Banfield J.F."/>
        </authorList>
    </citation>
    <scope>NUCLEOTIDE SEQUENCE [LARGE SCALE GENOMIC DNA]</scope>
</reference>
<accession>A0A0G0VF31</accession>
<dbReference type="SUPFAM" id="SSF54197">
    <property type="entry name" value="HIT-like"/>
    <property type="match status" value="1"/>
</dbReference>
<feature type="domain" description="HIT" evidence="2">
    <location>
        <begin position="31"/>
        <end position="135"/>
    </location>
</feature>
<dbReference type="PANTHER" id="PTHR46648">
    <property type="entry name" value="HIT FAMILY PROTEIN 1"/>
    <property type="match status" value="1"/>
</dbReference>
<dbReference type="AlphaFoldDB" id="A0A0G0VF31"/>
<name>A0A0G0VF31_9BACT</name>
<evidence type="ECO:0000313" key="3">
    <source>
        <dbReference type="EMBL" id="KKR98266.1"/>
    </source>
</evidence>
<dbReference type="GO" id="GO:0003824">
    <property type="term" value="F:catalytic activity"/>
    <property type="evidence" value="ECO:0007669"/>
    <property type="project" value="InterPro"/>
</dbReference>
<dbReference type="InterPro" id="IPR001310">
    <property type="entry name" value="Histidine_triad_HIT"/>
</dbReference>
<comment type="caution">
    <text evidence="1">Lacks conserved residue(s) required for the propagation of feature annotation.</text>
</comment>
<dbReference type="Pfam" id="PF01230">
    <property type="entry name" value="HIT"/>
    <property type="match status" value="1"/>
</dbReference>
<dbReference type="PANTHER" id="PTHR46648:SF1">
    <property type="entry name" value="ADENOSINE 5'-MONOPHOSPHORAMIDASE HNT1"/>
    <property type="match status" value="1"/>
</dbReference>
<dbReference type="InterPro" id="IPR011146">
    <property type="entry name" value="HIT-like"/>
</dbReference>
<evidence type="ECO:0000256" key="1">
    <source>
        <dbReference type="PROSITE-ProRule" id="PRU00464"/>
    </source>
</evidence>
<dbReference type="PRINTS" id="PR00332">
    <property type="entry name" value="HISTRIAD"/>
</dbReference>
<dbReference type="EMBL" id="LCAU01000004">
    <property type="protein sequence ID" value="KKR98266.1"/>
    <property type="molecule type" value="Genomic_DNA"/>
</dbReference>
<proteinExistence type="predicted"/>
<sequence>MNRQQIFLFLTLSIQIRIVPLSLLIHSMACIFCDIVSGQLPSHKVWEDENYLAFLSIFPNTLGTTVVIPKQHYPSYAFDLPEHILIDLLLTAKKVAKKIDHAFTDVGRTGLVFEGFGVDHIHAKLFPMHGTKLDAWKAINSTLRTFYDVYPGYIASHDGERMDDERLAETARLIRESHP</sequence>
<comment type="caution">
    <text evidence="3">The sequence shown here is derived from an EMBL/GenBank/DDBJ whole genome shotgun (WGS) entry which is preliminary data.</text>
</comment>
<dbReference type="Proteomes" id="UP000034746">
    <property type="component" value="Unassembled WGS sequence"/>
</dbReference>
<evidence type="ECO:0000313" key="4">
    <source>
        <dbReference type="Proteomes" id="UP000034746"/>
    </source>
</evidence>
<dbReference type="GO" id="GO:0009117">
    <property type="term" value="P:nucleotide metabolic process"/>
    <property type="evidence" value="ECO:0007669"/>
    <property type="project" value="TreeGrafter"/>
</dbReference>
<evidence type="ECO:0000259" key="2">
    <source>
        <dbReference type="PROSITE" id="PS51084"/>
    </source>
</evidence>
<protein>
    <submittedName>
        <fullName evidence="3">Histidine triad</fullName>
    </submittedName>
</protein>
<dbReference type="InterPro" id="IPR036265">
    <property type="entry name" value="HIT-like_sf"/>
</dbReference>
<dbReference type="PROSITE" id="PS51084">
    <property type="entry name" value="HIT_2"/>
    <property type="match status" value="1"/>
</dbReference>